<comment type="similarity">
    <text evidence="1">Belongs to the EamA transporter family.</text>
</comment>
<dbReference type="PANTHER" id="PTHR22911">
    <property type="entry name" value="ACYL-MALONYL CONDENSING ENZYME-RELATED"/>
    <property type="match status" value="1"/>
</dbReference>
<dbReference type="Pfam" id="PF00892">
    <property type="entry name" value="EamA"/>
    <property type="match status" value="2"/>
</dbReference>
<keyword evidence="5" id="KW-1185">Reference proteome</keyword>
<dbReference type="EMBL" id="VBTY01000272">
    <property type="protein sequence ID" value="MDG3497063.1"/>
    <property type="molecule type" value="Genomic_DNA"/>
</dbReference>
<keyword evidence="2" id="KW-0472">Membrane</keyword>
<dbReference type="InterPro" id="IPR037185">
    <property type="entry name" value="EmrE-like"/>
</dbReference>
<protein>
    <submittedName>
        <fullName evidence="4">DMT family transporter</fullName>
    </submittedName>
</protein>
<feature type="transmembrane region" description="Helical" evidence="2">
    <location>
        <begin position="20"/>
        <end position="40"/>
    </location>
</feature>
<dbReference type="Proteomes" id="UP001152872">
    <property type="component" value="Unassembled WGS sequence"/>
</dbReference>
<evidence type="ECO:0000313" key="4">
    <source>
        <dbReference type="EMBL" id="MDG3497063.1"/>
    </source>
</evidence>
<evidence type="ECO:0000256" key="2">
    <source>
        <dbReference type="SAM" id="Phobius"/>
    </source>
</evidence>
<keyword evidence="2" id="KW-0812">Transmembrane</keyword>
<organism evidence="4 5">
    <name type="scientific">Pseudanabaena catenata USMAC16</name>
    <dbReference type="NCBI Taxonomy" id="1855837"/>
    <lineage>
        <taxon>Bacteria</taxon>
        <taxon>Bacillati</taxon>
        <taxon>Cyanobacteriota</taxon>
        <taxon>Cyanophyceae</taxon>
        <taxon>Pseudanabaenales</taxon>
        <taxon>Pseudanabaenaceae</taxon>
        <taxon>Pseudanabaena</taxon>
    </lineage>
</organism>
<keyword evidence="2" id="KW-1133">Transmembrane helix</keyword>
<sequence>MAKSISETSSTPSSQWWRGLIMVLLATLFLSIQNVLVRIVQYNGKYPLKILGGLIPSNVYVDADPANPLQVPLLVLLVRIAFVVPLLWTVLPVLRPGSEEQAISVLRGYNPKLLMKVIAAGLLLFLSQTGTYLAVSIVGPATALTVFFIYPVVTTLLAWRLFGDRPSWKQWLAIGLIISGCTWVLFSTVPGAAFKSDIVGLISAAFAGIVFALEGVIAQSCFTKINPATFTGLIFTVEFVVLLIVCVAFIHINLSQGLIIMGLLLCFSTLFGYLFNNFGIKAIGAASTAIIGSSGPAVTAILSVLILNDKIPSWIAIFLVTIGVVLMNLEKINKKPIANVVSVAQEKD</sequence>
<name>A0A9X4MAU2_9CYAN</name>
<feature type="transmembrane region" description="Helical" evidence="2">
    <location>
        <begin position="230"/>
        <end position="252"/>
    </location>
</feature>
<feature type="transmembrane region" description="Helical" evidence="2">
    <location>
        <begin position="258"/>
        <end position="275"/>
    </location>
</feature>
<comment type="caution">
    <text evidence="4">The sequence shown here is derived from an EMBL/GenBank/DDBJ whole genome shotgun (WGS) entry which is preliminary data.</text>
</comment>
<evidence type="ECO:0000313" key="5">
    <source>
        <dbReference type="Proteomes" id="UP001152872"/>
    </source>
</evidence>
<dbReference type="InterPro" id="IPR000620">
    <property type="entry name" value="EamA_dom"/>
</dbReference>
<feature type="transmembrane region" description="Helical" evidence="2">
    <location>
        <begin position="282"/>
        <end position="305"/>
    </location>
</feature>
<proteinExistence type="inferred from homology"/>
<feature type="transmembrane region" description="Helical" evidence="2">
    <location>
        <begin position="114"/>
        <end position="135"/>
    </location>
</feature>
<feature type="transmembrane region" description="Helical" evidence="2">
    <location>
        <begin position="198"/>
        <end position="218"/>
    </location>
</feature>
<accession>A0A9X4MAU2</accession>
<feature type="transmembrane region" description="Helical" evidence="2">
    <location>
        <begin position="141"/>
        <end position="159"/>
    </location>
</feature>
<feature type="domain" description="EamA" evidence="3">
    <location>
        <begin position="200"/>
        <end position="328"/>
    </location>
</feature>
<dbReference type="SUPFAM" id="SSF103481">
    <property type="entry name" value="Multidrug resistance efflux transporter EmrE"/>
    <property type="match status" value="2"/>
</dbReference>
<evidence type="ECO:0000259" key="3">
    <source>
        <dbReference type="Pfam" id="PF00892"/>
    </source>
</evidence>
<dbReference type="AlphaFoldDB" id="A0A9X4MAU2"/>
<feature type="transmembrane region" description="Helical" evidence="2">
    <location>
        <begin position="311"/>
        <end position="329"/>
    </location>
</feature>
<feature type="transmembrane region" description="Helical" evidence="2">
    <location>
        <begin position="73"/>
        <end position="94"/>
    </location>
</feature>
<dbReference type="GO" id="GO:0016020">
    <property type="term" value="C:membrane"/>
    <property type="evidence" value="ECO:0007669"/>
    <property type="project" value="InterPro"/>
</dbReference>
<dbReference type="RefSeq" id="WP_009629266.1">
    <property type="nucleotide sequence ID" value="NZ_VBTY01000272.1"/>
</dbReference>
<dbReference type="PANTHER" id="PTHR22911:SF137">
    <property type="entry name" value="SOLUTE CARRIER FAMILY 35 MEMBER G2-RELATED"/>
    <property type="match status" value="1"/>
</dbReference>
<evidence type="ECO:0000256" key="1">
    <source>
        <dbReference type="ARBA" id="ARBA00007362"/>
    </source>
</evidence>
<reference evidence="4" key="1">
    <citation type="submission" date="2019-05" db="EMBL/GenBank/DDBJ databases">
        <title>Whole genome sequencing of Pseudanabaena catenata USMAC16.</title>
        <authorList>
            <person name="Khan Z."/>
            <person name="Omar W.M."/>
            <person name="Convey P."/>
            <person name="Merican F."/>
            <person name="Najimudin N."/>
        </authorList>
    </citation>
    <scope>NUCLEOTIDE SEQUENCE</scope>
    <source>
        <strain evidence="4">USMAC16</strain>
    </source>
</reference>
<feature type="transmembrane region" description="Helical" evidence="2">
    <location>
        <begin position="171"/>
        <end position="192"/>
    </location>
</feature>
<gene>
    <name evidence="4" type="ORF">FEV09_21210</name>
</gene>
<feature type="domain" description="EamA" evidence="3">
    <location>
        <begin position="72"/>
        <end position="185"/>
    </location>
</feature>